<dbReference type="WBParaSite" id="Hba_04603">
    <property type="protein sequence ID" value="Hba_04603"/>
    <property type="gene ID" value="Hba_04603"/>
</dbReference>
<evidence type="ECO:0000313" key="1">
    <source>
        <dbReference type="Proteomes" id="UP000095283"/>
    </source>
</evidence>
<organism evidence="1 2">
    <name type="scientific">Heterorhabditis bacteriophora</name>
    <name type="common">Entomopathogenic nematode worm</name>
    <dbReference type="NCBI Taxonomy" id="37862"/>
    <lineage>
        <taxon>Eukaryota</taxon>
        <taxon>Metazoa</taxon>
        <taxon>Ecdysozoa</taxon>
        <taxon>Nematoda</taxon>
        <taxon>Chromadorea</taxon>
        <taxon>Rhabditida</taxon>
        <taxon>Rhabditina</taxon>
        <taxon>Rhabditomorpha</taxon>
        <taxon>Strongyloidea</taxon>
        <taxon>Heterorhabditidae</taxon>
        <taxon>Heterorhabditis</taxon>
    </lineage>
</organism>
<proteinExistence type="predicted"/>
<dbReference type="AlphaFoldDB" id="A0A1I7WHX3"/>
<name>A0A1I7WHX3_HETBA</name>
<keyword evidence="1" id="KW-1185">Reference proteome</keyword>
<protein>
    <submittedName>
        <fullName evidence="2">ZP domain-containing protein</fullName>
    </submittedName>
</protein>
<sequence>MMFSIILLGNAVFDIRCTYSISNDLLVSVVTVHFFEINFYSFNYYYGILLGRQMIVWIDMNLITFKRDFSEG</sequence>
<dbReference type="Proteomes" id="UP000095283">
    <property type="component" value="Unplaced"/>
</dbReference>
<evidence type="ECO:0000313" key="2">
    <source>
        <dbReference type="WBParaSite" id="Hba_04603"/>
    </source>
</evidence>
<accession>A0A1I7WHX3</accession>
<reference evidence="2" key="1">
    <citation type="submission" date="2016-11" db="UniProtKB">
        <authorList>
            <consortium name="WormBaseParasite"/>
        </authorList>
    </citation>
    <scope>IDENTIFICATION</scope>
</reference>